<keyword evidence="1" id="KW-0812">Transmembrane</keyword>
<dbReference type="EMBL" id="CP089983">
    <property type="protein sequence ID" value="WXB01741.1"/>
    <property type="molecule type" value="Genomic_DNA"/>
</dbReference>
<keyword evidence="1" id="KW-1133">Transmembrane helix</keyword>
<evidence type="ECO:0000256" key="1">
    <source>
        <dbReference type="SAM" id="Phobius"/>
    </source>
</evidence>
<keyword evidence="3" id="KW-1185">Reference proteome</keyword>
<protein>
    <submittedName>
        <fullName evidence="2">Uncharacterized protein</fullName>
    </submittedName>
</protein>
<gene>
    <name evidence="2" type="ORF">LVJ94_33100</name>
</gene>
<feature type="transmembrane region" description="Helical" evidence="1">
    <location>
        <begin position="48"/>
        <end position="70"/>
    </location>
</feature>
<keyword evidence="1" id="KW-0472">Membrane</keyword>
<reference evidence="2" key="1">
    <citation type="submission" date="2021-12" db="EMBL/GenBank/DDBJ databases">
        <title>Discovery of the Pendulisporaceae a myxobacterial family with distinct sporulation behavior and unique specialized metabolism.</title>
        <authorList>
            <person name="Garcia R."/>
            <person name="Popoff A."/>
            <person name="Bader C.D."/>
            <person name="Loehr J."/>
            <person name="Walesch S."/>
            <person name="Walt C."/>
            <person name="Boldt J."/>
            <person name="Bunk B."/>
            <person name="Haeckl F.J.F.P.J."/>
            <person name="Gunesch A.P."/>
            <person name="Birkelbach J."/>
            <person name="Nuebel U."/>
            <person name="Pietschmann T."/>
            <person name="Bach T."/>
            <person name="Mueller R."/>
        </authorList>
    </citation>
    <scope>NUCLEOTIDE SEQUENCE</scope>
    <source>
        <strain evidence="2">MSr11367</strain>
    </source>
</reference>
<sequence length="80" mass="8325">MNAKCACRTGSRAAFVTGVLAMIAPKCPLCLAGYLAFLGLGGAAARSIAPFLLPMAIVFLVASVAMFGIYRAKSDRVRQS</sequence>
<accession>A0ABZ2KW04</accession>
<proteinExistence type="predicted"/>
<evidence type="ECO:0000313" key="3">
    <source>
        <dbReference type="Proteomes" id="UP001374803"/>
    </source>
</evidence>
<dbReference type="Proteomes" id="UP001374803">
    <property type="component" value="Chromosome"/>
</dbReference>
<evidence type="ECO:0000313" key="2">
    <source>
        <dbReference type="EMBL" id="WXB01741.1"/>
    </source>
</evidence>
<name>A0ABZ2KW04_9BACT</name>
<organism evidence="2 3">
    <name type="scientific">Pendulispora rubella</name>
    <dbReference type="NCBI Taxonomy" id="2741070"/>
    <lineage>
        <taxon>Bacteria</taxon>
        <taxon>Pseudomonadati</taxon>
        <taxon>Myxococcota</taxon>
        <taxon>Myxococcia</taxon>
        <taxon>Myxococcales</taxon>
        <taxon>Sorangiineae</taxon>
        <taxon>Pendulisporaceae</taxon>
        <taxon>Pendulispora</taxon>
    </lineage>
</organism>
<dbReference type="RefSeq" id="WP_394831359.1">
    <property type="nucleotide sequence ID" value="NZ_CP089929.1"/>
</dbReference>